<gene>
    <name evidence="3" type="ORF">C7959_11131</name>
</gene>
<sequence length="296" mass="32900">MIKVIKGIILILIVVILLSTVVVKSFAEDNIILNRIKGEVYYKKSSWLIFSSGWIRLTESANIKPGDLIKTSNGAKAEVTFANQAKVLIKSDSKLKLLKNKGKNINLKRVKLTIGEIIVKFIHEASGSTEFEVETPSAVAGVRGTLFSVKVNKEQEVQVLVDEGKVEVNNSAGRVLLTRGNMAKVSSPNNKARLSKFTNKDKKEWNKEKKWIKKTKEWSKEVKEKKKENARKNKNNQGNGKNIGKDNKGNSNKENAKNNRSQDKNNNGNNDNKSRNNGNSGKSHRGSSNNGKSKGK</sequence>
<evidence type="ECO:0000313" key="3">
    <source>
        <dbReference type="EMBL" id="TDX51635.1"/>
    </source>
</evidence>
<dbReference type="RefSeq" id="WP_166667922.1">
    <property type="nucleotide sequence ID" value="NZ_SOEG01000011.1"/>
</dbReference>
<dbReference type="Pfam" id="PF04773">
    <property type="entry name" value="FecR"/>
    <property type="match status" value="1"/>
</dbReference>
<dbReference type="PANTHER" id="PTHR38731">
    <property type="entry name" value="LIPL45-RELATED LIPOPROTEIN-RELATED"/>
    <property type="match status" value="1"/>
</dbReference>
<dbReference type="Gene3D" id="2.60.120.1440">
    <property type="match status" value="1"/>
</dbReference>
<feature type="compositionally biased region" description="Low complexity" evidence="1">
    <location>
        <begin position="264"/>
        <end position="296"/>
    </location>
</feature>
<organism evidence="3 4">
    <name type="scientific">Orenia marismortui</name>
    <dbReference type="NCBI Taxonomy" id="46469"/>
    <lineage>
        <taxon>Bacteria</taxon>
        <taxon>Bacillati</taxon>
        <taxon>Bacillota</taxon>
        <taxon>Clostridia</taxon>
        <taxon>Halanaerobiales</taxon>
        <taxon>Halobacteroidaceae</taxon>
        <taxon>Orenia</taxon>
    </lineage>
</organism>
<reference evidence="3 4" key="1">
    <citation type="submission" date="2019-03" db="EMBL/GenBank/DDBJ databases">
        <title>Subsurface microbial communities from deep shales in Ohio and West Virginia, USA.</title>
        <authorList>
            <person name="Wrighton K."/>
        </authorList>
    </citation>
    <scope>NUCLEOTIDE SEQUENCE [LARGE SCALE GENOMIC DNA]</scope>
    <source>
        <strain evidence="3 4">MSL 6dP</strain>
    </source>
</reference>
<feature type="region of interest" description="Disordered" evidence="1">
    <location>
        <begin position="182"/>
        <end position="296"/>
    </location>
</feature>
<dbReference type="InterPro" id="IPR006860">
    <property type="entry name" value="FecR"/>
</dbReference>
<dbReference type="AlphaFoldDB" id="A0A4R8H101"/>
<protein>
    <submittedName>
        <fullName evidence="3">FecR family protein</fullName>
    </submittedName>
</protein>
<dbReference type="EMBL" id="SOEG01000011">
    <property type="protein sequence ID" value="TDX51635.1"/>
    <property type="molecule type" value="Genomic_DNA"/>
</dbReference>
<feature type="domain" description="FecR protein" evidence="2">
    <location>
        <begin position="67"/>
        <end position="167"/>
    </location>
</feature>
<feature type="compositionally biased region" description="Basic and acidic residues" evidence="1">
    <location>
        <begin position="254"/>
        <end position="263"/>
    </location>
</feature>
<dbReference type="Proteomes" id="UP000295832">
    <property type="component" value="Unassembled WGS sequence"/>
</dbReference>
<name>A0A4R8H101_9FIRM</name>
<feature type="compositionally biased region" description="Basic and acidic residues" evidence="1">
    <location>
        <begin position="198"/>
        <end position="231"/>
    </location>
</feature>
<keyword evidence="4" id="KW-1185">Reference proteome</keyword>
<evidence type="ECO:0000313" key="4">
    <source>
        <dbReference type="Proteomes" id="UP000295832"/>
    </source>
</evidence>
<dbReference type="PANTHER" id="PTHR38731:SF1">
    <property type="entry name" value="FECR PROTEIN DOMAIN-CONTAINING PROTEIN"/>
    <property type="match status" value="1"/>
</dbReference>
<evidence type="ECO:0000259" key="2">
    <source>
        <dbReference type="Pfam" id="PF04773"/>
    </source>
</evidence>
<dbReference type="STRING" id="926561.GCA_000379025_01261"/>
<evidence type="ECO:0000256" key="1">
    <source>
        <dbReference type="SAM" id="MobiDB-lite"/>
    </source>
</evidence>
<proteinExistence type="predicted"/>
<accession>A0A4R8H101</accession>
<comment type="caution">
    <text evidence="3">The sequence shown here is derived from an EMBL/GenBank/DDBJ whole genome shotgun (WGS) entry which is preliminary data.</text>
</comment>